<feature type="compositionally biased region" description="Basic and acidic residues" evidence="1">
    <location>
        <begin position="1"/>
        <end position="21"/>
    </location>
</feature>
<organism evidence="2">
    <name type="scientific">Zea mays</name>
    <name type="common">Maize</name>
    <dbReference type="NCBI Taxonomy" id="4577"/>
    <lineage>
        <taxon>Eukaryota</taxon>
        <taxon>Viridiplantae</taxon>
        <taxon>Streptophyta</taxon>
        <taxon>Embryophyta</taxon>
        <taxon>Tracheophyta</taxon>
        <taxon>Spermatophyta</taxon>
        <taxon>Magnoliopsida</taxon>
        <taxon>Liliopsida</taxon>
        <taxon>Poales</taxon>
        <taxon>Poaceae</taxon>
        <taxon>PACMAD clade</taxon>
        <taxon>Panicoideae</taxon>
        <taxon>Andropogonodae</taxon>
        <taxon>Andropogoneae</taxon>
        <taxon>Tripsacinae</taxon>
        <taxon>Zea</taxon>
    </lineage>
</organism>
<proteinExistence type="evidence at transcript level"/>
<dbReference type="AlphaFoldDB" id="C4J592"/>
<feature type="region of interest" description="Disordered" evidence="1">
    <location>
        <begin position="1"/>
        <end position="139"/>
    </location>
</feature>
<dbReference type="EMBL" id="BT086467">
    <property type="protein sequence ID" value="ACR36820.1"/>
    <property type="molecule type" value="mRNA"/>
</dbReference>
<evidence type="ECO:0000256" key="1">
    <source>
        <dbReference type="SAM" id="MobiDB-lite"/>
    </source>
</evidence>
<sequence length="139" mass="15574">MPHLQEDRQTWSRRSAADHGVRRGLRGECGGSLPDACRGCCHGRRSRRRRRGLPYRQLHFADPPPSRGQLPGGWAAHSRGRGRQLPEPASRGSQGSCSNRHHQAAPRPVLHHPVQLARRVGTHDSSAGKEVPWVQQRHH</sequence>
<evidence type="ECO:0000313" key="2">
    <source>
        <dbReference type="EMBL" id="ACR36342.1"/>
    </source>
</evidence>
<accession>C4J592</accession>
<name>C4J592_MAIZE</name>
<protein>
    <submittedName>
        <fullName evidence="2">Uncharacterized protein</fullName>
    </submittedName>
</protein>
<feature type="compositionally biased region" description="Basic residues" evidence="1">
    <location>
        <begin position="41"/>
        <end position="53"/>
    </location>
</feature>
<reference evidence="2" key="1">
    <citation type="journal article" date="2009" name="PLoS Genet.">
        <title>Sequencing, mapping, and analysis of 27,455 maize full-length cDNAs.</title>
        <authorList>
            <person name="Soderlund C."/>
            <person name="Descour A."/>
            <person name="Kudrna D."/>
            <person name="Bomhoff M."/>
            <person name="Boyd L."/>
            <person name="Currie J."/>
            <person name="Angelova A."/>
            <person name="Collura K."/>
            <person name="Wissotski M."/>
            <person name="Ashley E."/>
            <person name="Morrow D."/>
            <person name="Fernandes J."/>
            <person name="Walbot V."/>
            <person name="Yu Y."/>
        </authorList>
    </citation>
    <scope>NUCLEOTIDE SEQUENCE</scope>
    <source>
        <strain evidence="2">B73</strain>
    </source>
</reference>
<dbReference type="EMBL" id="BT085989">
    <property type="protein sequence ID" value="ACR36342.1"/>
    <property type="molecule type" value="mRNA"/>
</dbReference>